<evidence type="ECO:0000259" key="3">
    <source>
        <dbReference type="PROSITE" id="PS50894"/>
    </source>
</evidence>
<evidence type="ECO:0000256" key="1">
    <source>
        <dbReference type="ARBA" id="ARBA00023012"/>
    </source>
</evidence>
<dbReference type="EMBL" id="JABAIK010000013">
    <property type="protein sequence ID" value="NLS13918.1"/>
    <property type="molecule type" value="Genomic_DNA"/>
</dbReference>
<dbReference type="AlphaFoldDB" id="A0A7X8TTB2"/>
<keyword evidence="1" id="KW-0902">Two-component regulatory system</keyword>
<protein>
    <submittedName>
        <fullName evidence="4">Hpt domain-containing protein</fullName>
    </submittedName>
</protein>
<proteinExistence type="predicted"/>
<dbReference type="InterPro" id="IPR008207">
    <property type="entry name" value="Sig_transdc_His_kin_Hpt_dom"/>
</dbReference>
<dbReference type="SUPFAM" id="SSF47226">
    <property type="entry name" value="Histidine-containing phosphotransfer domain, HPT domain"/>
    <property type="match status" value="1"/>
</dbReference>
<keyword evidence="5" id="KW-1185">Reference proteome</keyword>
<evidence type="ECO:0000313" key="5">
    <source>
        <dbReference type="Proteomes" id="UP000535589"/>
    </source>
</evidence>
<gene>
    <name evidence="4" type="ORF">HGP28_13570</name>
</gene>
<dbReference type="GO" id="GO:0000160">
    <property type="term" value="P:phosphorelay signal transduction system"/>
    <property type="evidence" value="ECO:0007669"/>
    <property type="project" value="UniProtKB-KW"/>
</dbReference>
<dbReference type="PROSITE" id="PS50894">
    <property type="entry name" value="HPT"/>
    <property type="match status" value="1"/>
</dbReference>
<sequence length="119" mass="13175">MEILNVEKVTALAHDIGEQHMPTLLTIFVRELEEYSEQLQENRDDDQYMITISHALKSSAGSFGADALCTLAQQIDAAAKQGDRAQVQHAQVAMIATLNETLMAYQRLIHAGINLHSNV</sequence>
<reference evidence="4 5" key="1">
    <citation type="submission" date="2020-04" db="EMBL/GenBank/DDBJ databases">
        <title>Vibrio sp. SM6, a novel species isolated from seawater.</title>
        <authorList>
            <person name="Wang X."/>
        </authorList>
    </citation>
    <scope>NUCLEOTIDE SEQUENCE [LARGE SCALE GENOMIC DNA]</scope>
    <source>
        <strain evidence="4 5">SM6</strain>
    </source>
</reference>
<feature type="modified residue" description="Phosphohistidine" evidence="2">
    <location>
        <position position="54"/>
    </location>
</feature>
<feature type="domain" description="HPt" evidence="3">
    <location>
        <begin position="17"/>
        <end position="112"/>
    </location>
</feature>
<dbReference type="InterPro" id="IPR036641">
    <property type="entry name" value="HPT_dom_sf"/>
</dbReference>
<dbReference type="Gene3D" id="1.20.120.160">
    <property type="entry name" value="HPT domain"/>
    <property type="match status" value="1"/>
</dbReference>
<dbReference type="Pfam" id="PF01627">
    <property type="entry name" value="Hpt"/>
    <property type="match status" value="1"/>
</dbReference>
<comment type="caution">
    <text evidence="4">The sequence shown here is derived from an EMBL/GenBank/DDBJ whole genome shotgun (WGS) entry which is preliminary data.</text>
</comment>
<dbReference type="GO" id="GO:0004672">
    <property type="term" value="F:protein kinase activity"/>
    <property type="evidence" value="ECO:0007669"/>
    <property type="project" value="UniProtKB-ARBA"/>
</dbReference>
<organism evidence="4 5">
    <name type="scientific">Vibrio agarilyticus</name>
    <dbReference type="NCBI Taxonomy" id="2726741"/>
    <lineage>
        <taxon>Bacteria</taxon>
        <taxon>Pseudomonadati</taxon>
        <taxon>Pseudomonadota</taxon>
        <taxon>Gammaproteobacteria</taxon>
        <taxon>Vibrionales</taxon>
        <taxon>Vibrionaceae</taxon>
        <taxon>Vibrio</taxon>
    </lineage>
</organism>
<name>A0A7X8TTB2_9VIBR</name>
<accession>A0A7X8TTB2</accession>
<evidence type="ECO:0000313" key="4">
    <source>
        <dbReference type="EMBL" id="NLS13918.1"/>
    </source>
</evidence>
<dbReference type="RefSeq" id="WP_168837011.1">
    <property type="nucleotide sequence ID" value="NZ_JABAIK010000013.1"/>
</dbReference>
<evidence type="ECO:0000256" key="2">
    <source>
        <dbReference type="PROSITE-ProRule" id="PRU00110"/>
    </source>
</evidence>
<keyword evidence="2" id="KW-0597">Phosphoprotein</keyword>
<dbReference type="Proteomes" id="UP000535589">
    <property type="component" value="Unassembled WGS sequence"/>
</dbReference>